<protein>
    <recommendedName>
        <fullName evidence="1">C6 domain-containing protein</fullName>
    </recommendedName>
</protein>
<name>W2T9A6_NECAM</name>
<sequence length="123" mass="12829">MRHMHCGSCGLPSGLRTLPNNAQGCKQINAVCESGSSTATSFMEFNKGVGGPSTAPTVKTLLVCNTDQKWYYSDGANSLAITDVTCTTNDSGGPSEKPCASCDESAVLFGSKSMPDEVNVVKQ</sequence>
<proteinExistence type="predicted"/>
<dbReference type="OrthoDB" id="5850893at2759"/>
<dbReference type="InterPro" id="IPR002601">
    <property type="entry name" value="C6_domain"/>
</dbReference>
<dbReference type="Pfam" id="PF01681">
    <property type="entry name" value="C6"/>
    <property type="match status" value="1"/>
</dbReference>
<gene>
    <name evidence="2" type="ORF">NECAME_02885</name>
</gene>
<evidence type="ECO:0000259" key="1">
    <source>
        <dbReference type="SMART" id="SM01048"/>
    </source>
</evidence>
<dbReference type="OMA" id="ATSFMEF"/>
<reference evidence="3" key="1">
    <citation type="journal article" date="2014" name="Nat. Genet.">
        <title>Genome of the human hookworm Necator americanus.</title>
        <authorList>
            <person name="Tang Y.T."/>
            <person name="Gao X."/>
            <person name="Rosa B.A."/>
            <person name="Abubucker S."/>
            <person name="Hallsworth-Pepin K."/>
            <person name="Martin J."/>
            <person name="Tyagi R."/>
            <person name="Heizer E."/>
            <person name="Zhang X."/>
            <person name="Bhonagiri-Palsikar V."/>
            <person name="Minx P."/>
            <person name="Warren W.C."/>
            <person name="Wang Q."/>
            <person name="Zhan B."/>
            <person name="Hotez P.J."/>
            <person name="Sternberg P.W."/>
            <person name="Dougall A."/>
            <person name="Gaze S.T."/>
            <person name="Mulvenna J."/>
            <person name="Sotillo J."/>
            <person name="Ranganathan S."/>
            <person name="Rabelo E.M."/>
            <person name="Wilson R.K."/>
            <person name="Felgner P.L."/>
            <person name="Bethony J."/>
            <person name="Hawdon J.M."/>
            <person name="Gasser R.B."/>
            <person name="Loukas A."/>
            <person name="Mitreva M."/>
        </authorList>
    </citation>
    <scope>NUCLEOTIDE SEQUENCE [LARGE SCALE GENOMIC DNA]</scope>
</reference>
<evidence type="ECO:0000313" key="2">
    <source>
        <dbReference type="EMBL" id="ETN78448.1"/>
    </source>
</evidence>
<dbReference type="Proteomes" id="UP000053676">
    <property type="component" value="Unassembled WGS sequence"/>
</dbReference>
<feature type="domain" description="C6" evidence="1">
    <location>
        <begin position="6"/>
        <end position="86"/>
    </location>
</feature>
<dbReference type="EMBL" id="KI659903">
    <property type="protein sequence ID" value="ETN78448.1"/>
    <property type="molecule type" value="Genomic_DNA"/>
</dbReference>
<dbReference type="KEGG" id="nai:NECAME_02885"/>
<evidence type="ECO:0000313" key="3">
    <source>
        <dbReference type="Proteomes" id="UP000053676"/>
    </source>
</evidence>
<dbReference type="SMART" id="SM01048">
    <property type="entry name" value="C6"/>
    <property type="match status" value="1"/>
</dbReference>
<accession>W2T9A6</accession>
<keyword evidence="3" id="KW-1185">Reference proteome</keyword>
<dbReference type="AlphaFoldDB" id="W2T9A6"/>
<organism evidence="2 3">
    <name type="scientific">Necator americanus</name>
    <name type="common">Human hookworm</name>
    <dbReference type="NCBI Taxonomy" id="51031"/>
    <lineage>
        <taxon>Eukaryota</taxon>
        <taxon>Metazoa</taxon>
        <taxon>Ecdysozoa</taxon>
        <taxon>Nematoda</taxon>
        <taxon>Chromadorea</taxon>
        <taxon>Rhabditida</taxon>
        <taxon>Rhabditina</taxon>
        <taxon>Rhabditomorpha</taxon>
        <taxon>Strongyloidea</taxon>
        <taxon>Ancylostomatidae</taxon>
        <taxon>Bunostominae</taxon>
        <taxon>Necator</taxon>
    </lineage>
</organism>